<dbReference type="AlphaFoldDB" id="A0AAD6ZSJ8"/>
<evidence type="ECO:0000313" key="2">
    <source>
        <dbReference type="Proteomes" id="UP001218218"/>
    </source>
</evidence>
<gene>
    <name evidence="1" type="ORF">DFH08DRAFT_877799</name>
</gene>
<proteinExistence type="predicted"/>
<keyword evidence="2" id="KW-1185">Reference proteome</keyword>
<comment type="caution">
    <text evidence="1">The sequence shown here is derived from an EMBL/GenBank/DDBJ whole genome shotgun (WGS) entry which is preliminary data.</text>
</comment>
<feature type="non-terminal residue" evidence="1">
    <location>
        <position position="223"/>
    </location>
</feature>
<feature type="non-terminal residue" evidence="1">
    <location>
        <position position="1"/>
    </location>
</feature>
<dbReference type="Proteomes" id="UP001218218">
    <property type="component" value="Unassembled WGS sequence"/>
</dbReference>
<name>A0AAD6ZSJ8_9AGAR</name>
<accession>A0AAD6ZSJ8</accession>
<protein>
    <submittedName>
        <fullName evidence="1">Uncharacterized protein</fullName>
    </submittedName>
</protein>
<reference evidence="1" key="1">
    <citation type="submission" date="2023-03" db="EMBL/GenBank/DDBJ databases">
        <title>Massive genome expansion in bonnet fungi (Mycena s.s.) driven by repeated elements and novel gene families across ecological guilds.</title>
        <authorList>
            <consortium name="Lawrence Berkeley National Laboratory"/>
            <person name="Harder C.B."/>
            <person name="Miyauchi S."/>
            <person name="Viragh M."/>
            <person name="Kuo A."/>
            <person name="Thoen E."/>
            <person name="Andreopoulos B."/>
            <person name="Lu D."/>
            <person name="Skrede I."/>
            <person name="Drula E."/>
            <person name="Henrissat B."/>
            <person name="Morin E."/>
            <person name="Kohler A."/>
            <person name="Barry K."/>
            <person name="LaButti K."/>
            <person name="Morin E."/>
            <person name="Salamov A."/>
            <person name="Lipzen A."/>
            <person name="Mereny Z."/>
            <person name="Hegedus B."/>
            <person name="Baldrian P."/>
            <person name="Stursova M."/>
            <person name="Weitz H."/>
            <person name="Taylor A."/>
            <person name="Grigoriev I.V."/>
            <person name="Nagy L.G."/>
            <person name="Martin F."/>
            <person name="Kauserud H."/>
        </authorList>
    </citation>
    <scope>NUCLEOTIDE SEQUENCE</scope>
    <source>
        <strain evidence="1">CBHHK002</strain>
    </source>
</reference>
<organism evidence="1 2">
    <name type="scientific">Mycena albidolilacea</name>
    <dbReference type="NCBI Taxonomy" id="1033008"/>
    <lineage>
        <taxon>Eukaryota</taxon>
        <taxon>Fungi</taxon>
        <taxon>Dikarya</taxon>
        <taxon>Basidiomycota</taxon>
        <taxon>Agaricomycotina</taxon>
        <taxon>Agaricomycetes</taxon>
        <taxon>Agaricomycetidae</taxon>
        <taxon>Agaricales</taxon>
        <taxon>Marasmiineae</taxon>
        <taxon>Mycenaceae</taxon>
        <taxon>Mycena</taxon>
    </lineage>
</organism>
<evidence type="ECO:0000313" key="1">
    <source>
        <dbReference type="EMBL" id="KAJ7337007.1"/>
    </source>
</evidence>
<dbReference type="EMBL" id="JARIHO010000030">
    <property type="protein sequence ID" value="KAJ7337007.1"/>
    <property type="molecule type" value="Genomic_DNA"/>
</dbReference>
<sequence>TRMRDDNNATALNESRFFCLNDDAGWVSNSTQVSSLSLRRFGQTRFNKSTKGIIQAIISRFNPSFSHFRCWRMRPQLHHISKFFPIWVTARCYLFLLILCSIDEGEGVLEEYFGQTCVGDAGNGRGMECEHQGMGQRPWWEFNHSVRLLVCGFPRPVYPSSIPRNRPPPHILSAIETSLACYAVAHEPLFGIRHFLVEYGPIDEELERALARERPWSVAWVAS</sequence>